<keyword evidence="2" id="KW-1185">Reference proteome</keyword>
<evidence type="ECO:0000313" key="1">
    <source>
        <dbReference type="EMBL" id="PIO67090.1"/>
    </source>
</evidence>
<dbReference type="Proteomes" id="UP000230423">
    <property type="component" value="Unassembled WGS sequence"/>
</dbReference>
<reference evidence="1 2" key="1">
    <citation type="submission" date="2015-09" db="EMBL/GenBank/DDBJ databases">
        <title>Draft genome of the parasitic nematode Teladorsagia circumcincta isolate WARC Sus (inbred).</title>
        <authorList>
            <person name="Mitreva M."/>
        </authorList>
    </citation>
    <scope>NUCLEOTIDE SEQUENCE [LARGE SCALE GENOMIC DNA]</scope>
    <source>
        <strain evidence="1 2">S</strain>
    </source>
</reference>
<gene>
    <name evidence="1" type="ORF">TELCIR_11177</name>
</gene>
<proteinExistence type="predicted"/>
<protein>
    <submittedName>
        <fullName evidence="1">Uncharacterized protein</fullName>
    </submittedName>
</protein>
<dbReference type="EMBL" id="KZ347822">
    <property type="protein sequence ID" value="PIO67090.1"/>
    <property type="molecule type" value="Genomic_DNA"/>
</dbReference>
<dbReference type="AlphaFoldDB" id="A0A2G9UC84"/>
<dbReference type="OrthoDB" id="5799239at2759"/>
<organism evidence="1 2">
    <name type="scientific">Teladorsagia circumcincta</name>
    <name type="common">Brown stomach worm</name>
    <name type="synonym">Ostertagia circumcincta</name>
    <dbReference type="NCBI Taxonomy" id="45464"/>
    <lineage>
        <taxon>Eukaryota</taxon>
        <taxon>Metazoa</taxon>
        <taxon>Ecdysozoa</taxon>
        <taxon>Nematoda</taxon>
        <taxon>Chromadorea</taxon>
        <taxon>Rhabditida</taxon>
        <taxon>Rhabditina</taxon>
        <taxon>Rhabditomorpha</taxon>
        <taxon>Strongyloidea</taxon>
        <taxon>Trichostrongylidae</taxon>
        <taxon>Teladorsagia</taxon>
    </lineage>
</organism>
<sequence length="113" mass="13281">MVYWGEERTRQRLRCFVKMTGAPHTCEGIQFTDNFVGEDPEFRPPDDHPISKEDVRLFDQTLRMCTIYVCSPRIRPRPSLISNSSSLDRSLQPEDTFREKSTYKLVIPDQTLR</sequence>
<name>A0A2G9UC84_TELCI</name>
<evidence type="ECO:0000313" key="2">
    <source>
        <dbReference type="Proteomes" id="UP000230423"/>
    </source>
</evidence>
<accession>A0A2G9UC84</accession>